<comment type="caution">
    <text evidence="1">The sequence shown here is derived from an EMBL/GenBank/DDBJ whole genome shotgun (WGS) entry which is preliminary data.</text>
</comment>
<name>A0A1B7L5H0_9ENTR</name>
<protein>
    <submittedName>
        <fullName evidence="1">Uncharacterized protein</fullName>
    </submittedName>
</protein>
<reference evidence="2" key="1">
    <citation type="submission" date="2016-05" db="EMBL/GenBank/DDBJ databases">
        <authorList>
            <person name="Behera P."/>
            <person name="Vaishampayan P."/>
            <person name="Singh N."/>
            <person name="Raina V."/>
            <person name="Suar M."/>
            <person name="Pattnaik A."/>
            <person name="Rastogi G."/>
        </authorList>
    </citation>
    <scope>NUCLEOTIDE SEQUENCE [LARGE SCALE GENOMIC DNA]</scope>
    <source>
        <strain evidence="2">MP23</strain>
    </source>
</reference>
<gene>
    <name evidence="1" type="ORF">A9B99_22020</name>
</gene>
<evidence type="ECO:0000313" key="1">
    <source>
        <dbReference type="EMBL" id="OAT77421.1"/>
    </source>
</evidence>
<sequence>MSMYEIECPQTGEVYDVEPSNFIDDSGDYCFETPEGLRFIATLEVDDDCNITSVIDYSENVGADIATNCWL</sequence>
<dbReference type="Proteomes" id="UP000078225">
    <property type="component" value="Unassembled WGS sequence"/>
</dbReference>
<keyword evidence="2" id="KW-1185">Reference proteome</keyword>
<proteinExistence type="predicted"/>
<organism evidence="1 2">
    <name type="scientific">Mangrovibacter phragmitis</name>
    <dbReference type="NCBI Taxonomy" id="1691903"/>
    <lineage>
        <taxon>Bacteria</taxon>
        <taxon>Pseudomonadati</taxon>
        <taxon>Pseudomonadota</taxon>
        <taxon>Gammaproteobacteria</taxon>
        <taxon>Enterobacterales</taxon>
        <taxon>Enterobacteriaceae</taxon>
        <taxon>Mangrovibacter</taxon>
    </lineage>
</organism>
<accession>A0A1B7L5H0</accession>
<dbReference type="EMBL" id="LYRP01000009">
    <property type="protein sequence ID" value="OAT77421.1"/>
    <property type="molecule type" value="Genomic_DNA"/>
</dbReference>
<dbReference type="AlphaFoldDB" id="A0A1B7L5H0"/>
<evidence type="ECO:0000313" key="2">
    <source>
        <dbReference type="Proteomes" id="UP000078225"/>
    </source>
</evidence>
<dbReference type="RefSeq" id="WP_064597056.1">
    <property type="nucleotide sequence ID" value="NZ_LYRP01000009.1"/>
</dbReference>